<keyword evidence="2" id="KW-1185">Reference proteome</keyword>
<dbReference type="RefSeq" id="WP_379236626.1">
    <property type="nucleotide sequence ID" value="NZ_JBHSTE010000005.1"/>
</dbReference>
<gene>
    <name evidence="1" type="ORF">ACFP56_16775</name>
</gene>
<dbReference type="EMBL" id="JBHSTE010000005">
    <property type="protein sequence ID" value="MFC6334284.1"/>
    <property type="molecule type" value="Genomic_DNA"/>
</dbReference>
<evidence type="ECO:0000313" key="2">
    <source>
        <dbReference type="Proteomes" id="UP001596233"/>
    </source>
</evidence>
<organism evidence="1 2">
    <name type="scientific">Paenibacillus septentrionalis</name>
    <dbReference type="NCBI Taxonomy" id="429342"/>
    <lineage>
        <taxon>Bacteria</taxon>
        <taxon>Bacillati</taxon>
        <taxon>Bacillota</taxon>
        <taxon>Bacilli</taxon>
        <taxon>Bacillales</taxon>
        <taxon>Paenibacillaceae</taxon>
        <taxon>Paenibacillus</taxon>
    </lineage>
</organism>
<sequence>MITSSLLNGVSGYVNGRIAKVVINGEFEITSFKVKEVTDNVVALNYIVPVADVNVVSLIELKDSKNQVLTSNTVNIPIAADQMMLHTITVKEAG</sequence>
<name>A0ABW1V9U8_9BACL</name>
<reference evidence="2" key="1">
    <citation type="journal article" date="2019" name="Int. J. Syst. Evol. Microbiol.">
        <title>The Global Catalogue of Microorganisms (GCM) 10K type strain sequencing project: providing services to taxonomists for standard genome sequencing and annotation.</title>
        <authorList>
            <consortium name="The Broad Institute Genomics Platform"/>
            <consortium name="The Broad Institute Genome Sequencing Center for Infectious Disease"/>
            <person name="Wu L."/>
            <person name="Ma J."/>
        </authorList>
    </citation>
    <scope>NUCLEOTIDE SEQUENCE [LARGE SCALE GENOMIC DNA]</scope>
    <source>
        <strain evidence="2">PCU 280</strain>
    </source>
</reference>
<dbReference type="Proteomes" id="UP001596233">
    <property type="component" value="Unassembled WGS sequence"/>
</dbReference>
<evidence type="ECO:0000313" key="1">
    <source>
        <dbReference type="EMBL" id="MFC6334284.1"/>
    </source>
</evidence>
<proteinExistence type="predicted"/>
<accession>A0ABW1V9U8</accession>
<comment type="caution">
    <text evidence="1">The sequence shown here is derived from an EMBL/GenBank/DDBJ whole genome shotgun (WGS) entry which is preliminary data.</text>
</comment>
<protein>
    <submittedName>
        <fullName evidence="1">Ketopantoate hydroxymethyltransferase</fullName>
    </submittedName>
</protein>